<keyword evidence="2" id="KW-1185">Reference proteome</keyword>
<dbReference type="AlphaFoldDB" id="A0A1M6G112"/>
<evidence type="ECO:0000313" key="1">
    <source>
        <dbReference type="EMBL" id="SHJ03623.1"/>
    </source>
</evidence>
<dbReference type="STRING" id="415425.SAMN05444363_2456"/>
<dbReference type="Proteomes" id="UP000184488">
    <property type="component" value="Unassembled WGS sequence"/>
</dbReference>
<evidence type="ECO:0008006" key="3">
    <source>
        <dbReference type="Google" id="ProtNLM"/>
    </source>
</evidence>
<dbReference type="RefSeq" id="WP_073311784.1">
    <property type="nucleotide sequence ID" value="NZ_FQZI01000004.1"/>
</dbReference>
<protein>
    <recommendedName>
        <fullName evidence="3">Lipoprotein</fullName>
    </recommendedName>
</protein>
<name>A0A1M6G112_9FLAO</name>
<organism evidence="1 2">
    <name type="scientific">Flavobacterium terrae</name>
    <dbReference type="NCBI Taxonomy" id="415425"/>
    <lineage>
        <taxon>Bacteria</taxon>
        <taxon>Pseudomonadati</taxon>
        <taxon>Bacteroidota</taxon>
        <taxon>Flavobacteriia</taxon>
        <taxon>Flavobacteriales</taxon>
        <taxon>Flavobacteriaceae</taxon>
        <taxon>Flavobacterium</taxon>
    </lineage>
</organism>
<sequence length="262" mass="29737">MKNYIIIILFIAFFSCKNETNNNLTSGSQAKDSTEIASDNNKKEKIVDCDQLIYDLVVSTDVTKGYKDFFTRIEKNDGNKIIIQVYFENNLSDDSKTPQLVESTIAWLEFIPSESKLYNITIDPDDPVELKFDKKLIDEKLFKTCNVNPSKTKETIENNNDCVTEGIEMGSKEVCSLKNTTLKEVYSSLIKNKLVDRAEKLQKELPIKSERIDVNTDGLIDIDYKVTKNKIDITMSFDGGETTILLEQKGSNVQRSIVLIAD</sequence>
<gene>
    <name evidence="1" type="ORF">SAMN05444363_2456</name>
</gene>
<proteinExistence type="predicted"/>
<dbReference type="EMBL" id="FQZI01000004">
    <property type="protein sequence ID" value="SHJ03623.1"/>
    <property type="molecule type" value="Genomic_DNA"/>
</dbReference>
<evidence type="ECO:0000313" key="2">
    <source>
        <dbReference type="Proteomes" id="UP000184488"/>
    </source>
</evidence>
<reference evidence="2" key="1">
    <citation type="submission" date="2016-11" db="EMBL/GenBank/DDBJ databases">
        <authorList>
            <person name="Varghese N."/>
            <person name="Submissions S."/>
        </authorList>
    </citation>
    <scope>NUCLEOTIDE SEQUENCE [LARGE SCALE GENOMIC DNA]</scope>
    <source>
        <strain evidence="2">DSM 18829</strain>
    </source>
</reference>
<dbReference type="PROSITE" id="PS51257">
    <property type="entry name" value="PROKAR_LIPOPROTEIN"/>
    <property type="match status" value="1"/>
</dbReference>
<dbReference type="OrthoDB" id="1445262at2"/>
<accession>A0A1M6G112</accession>